<evidence type="ECO:0000256" key="1">
    <source>
        <dbReference type="ARBA" id="ARBA00004651"/>
    </source>
</evidence>
<dbReference type="PANTHER" id="PTHR23517:SF3">
    <property type="entry name" value="INTEGRAL MEMBRANE TRANSPORT PROTEIN"/>
    <property type="match status" value="1"/>
</dbReference>
<feature type="transmembrane region" description="Helical" evidence="7">
    <location>
        <begin position="362"/>
        <end position="381"/>
    </location>
</feature>
<accession>A0A1S1NE99</accession>
<evidence type="ECO:0000313" key="8">
    <source>
        <dbReference type="EMBL" id="OHU97916.1"/>
    </source>
</evidence>
<feature type="transmembrane region" description="Helical" evidence="7">
    <location>
        <begin position="79"/>
        <end position="97"/>
    </location>
</feature>
<keyword evidence="2" id="KW-0813">Transport</keyword>
<dbReference type="AlphaFoldDB" id="A0A1S1NE99"/>
<feature type="transmembrane region" description="Helical" evidence="7">
    <location>
        <begin position="141"/>
        <end position="163"/>
    </location>
</feature>
<reference evidence="8 9" key="1">
    <citation type="submission" date="2016-10" db="EMBL/GenBank/DDBJ databases">
        <title>Pseudoalteromonas amylolytica sp. nov., isolated from the surface seawater.</title>
        <authorList>
            <person name="Wu Y.-H."/>
            <person name="Cheng H."/>
            <person name="Jin X.-B."/>
            <person name="Wang C.-S."/>
            <person name="Xu X.-W."/>
        </authorList>
    </citation>
    <scope>NUCLEOTIDE SEQUENCE [LARGE SCALE GENOMIC DNA]</scope>
    <source>
        <strain evidence="8 9">JCM 12483</strain>
    </source>
</reference>
<dbReference type="SUPFAM" id="SSF103473">
    <property type="entry name" value="MFS general substrate transporter"/>
    <property type="match status" value="1"/>
</dbReference>
<evidence type="ECO:0000313" key="9">
    <source>
        <dbReference type="Proteomes" id="UP000180253"/>
    </source>
</evidence>
<dbReference type="EMBL" id="MNAN01000007">
    <property type="protein sequence ID" value="OHU97916.1"/>
    <property type="molecule type" value="Genomic_DNA"/>
</dbReference>
<name>A0A1S1NE99_9GAMM</name>
<evidence type="ECO:0000256" key="7">
    <source>
        <dbReference type="SAM" id="Phobius"/>
    </source>
</evidence>
<feature type="transmembrane region" description="Helical" evidence="7">
    <location>
        <begin position="169"/>
        <end position="189"/>
    </location>
</feature>
<sequence length="394" mass="43907">MEDVQPQSRWKTPFGFLALSTIVMAVTFAAWTALLNNFAVEAAQFNGANMGMLQSLREIPGFLAFTAVFILLVVKEQTFALLSLCLLSIGVAITGLFPSIYGLYATTVLMSIGFHYFETLNQSLSLQWFKKEEAPQKLGQLMSIKSMASLVTFGLIWLCVTFISTSYEWLYLLLGGVGLALTLFMISVFPHFKQQSTQHKNIILRKEYSLYYLLLFFAGARRQIFMVFAGFLMVEKFGFDVAQITMLYMLNHVINIFAAPVIGKMIGKIGEQKALTIEYTGLMLVFTGYALVESAQLAAALYVIDHLFFAMAIALKTYFQKIARPQDIASTAGVSFTINHIAAVIIPASFGVVWLYDSALVFYFGASLAACSLILSQFIGWHLRRRQVQVSAPL</sequence>
<dbReference type="PANTHER" id="PTHR23517">
    <property type="entry name" value="RESISTANCE PROTEIN MDTM, PUTATIVE-RELATED-RELATED"/>
    <property type="match status" value="1"/>
</dbReference>
<comment type="caution">
    <text evidence="8">The sequence shown here is derived from an EMBL/GenBank/DDBJ whole genome shotgun (WGS) entry which is preliminary data.</text>
</comment>
<gene>
    <name evidence="8" type="ORF">BIW53_00645</name>
</gene>
<keyword evidence="5 7" id="KW-1133">Transmembrane helix</keyword>
<organism evidence="8 9">
    <name type="scientific">Pseudoalteromonas byunsanensis</name>
    <dbReference type="NCBI Taxonomy" id="327939"/>
    <lineage>
        <taxon>Bacteria</taxon>
        <taxon>Pseudomonadati</taxon>
        <taxon>Pseudomonadota</taxon>
        <taxon>Gammaproteobacteria</taxon>
        <taxon>Alteromonadales</taxon>
        <taxon>Pseudoalteromonadaceae</taxon>
        <taxon>Pseudoalteromonas</taxon>
    </lineage>
</organism>
<keyword evidence="3" id="KW-1003">Cell membrane</keyword>
<dbReference type="OrthoDB" id="9774288at2"/>
<evidence type="ECO:0000256" key="5">
    <source>
        <dbReference type="ARBA" id="ARBA00022989"/>
    </source>
</evidence>
<feature type="transmembrane region" description="Helical" evidence="7">
    <location>
        <begin position="331"/>
        <end position="356"/>
    </location>
</feature>
<protein>
    <recommendedName>
        <fullName evidence="10">MFS transporter</fullName>
    </recommendedName>
</protein>
<feature type="transmembrane region" description="Helical" evidence="7">
    <location>
        <begin position="12"/>
        <end position="35"/>
    </location>
</feature>
<evidence type="ECO:0000256" key="3">
    <source>
        <dbReference type="ARBA" id="ARBA00022475"/>
    </source>
</evidence>
<proteinExistence type="predicted"/>
<dbReference type="GO" id="GO:0005886">
    <property type="term" value="C:plasma membrane"/>
    <property type="evidence" value="ECO:0007669"/>
    <property type="project" value="UniProtKB-SubCell"/>
</dbReference>
<dbReference type="RefSeq" id="WP_070989645.1">
    <property type="nucleotide sequence ID" value="NZ_CBCSHD010000017.1"/>
</dbReference>
<keyword evidence="9" id="KW-1185">Reference proteome</keyword>
<comment type="subcellular location">
    <subcellularLocation>
        <location evidence="1">Cell membrane</location>
        <topology evidence="1">Multi-pass membrane protein</topology>
    </subcellularLocation>
</comment>
<evidence type="ECO:0000256" key="2">
    <source>
        <dbReference type="ARBA" id="ARBA00022448"/>
    </source>
</evidence>
<dbReference type="Pfam" id="PF07690">
    <property type="entry name" value="MFS_1"/>
    <property type="match status" value="1"/>
</dbReference>
<feature type="transmembrane region" description="Helical" evidence="7">
    <location>
        <begin position="246"/>
        <end position="263"/>
    </location>
</feature>
<evidence type="ECO:0000256" key="4">
    <source>
        <dbReference type="ARBA" id="ARBA00022692"/>
    </source>
</evidence>
<dbReference type="InterPro" id="IPR050171">
    <property type="entry name" value="MFS_Transporters"/>
</dbReference>
<dbReference type="Proteomes" id="UP000180253">
    <property type="component" value="Unassembled WGS sequence"/>
</dbReference>
<feature type="transmembrane region" description="Helical" evidence="7">
    <location>
        <begin position="210"/>
        <end position="234"/>
    </location>
</feature>
<keyword evidence="6 7" id="KW-0472">Membrane</keyword>
<dbReference type="InterPro" id="IPR011701">
    <property type="entry name" value="MFS"/>
</dbReference>
<feature type="transmembrane region" description="Helical" evidence="7">
    <location>
        <begin position="298"/>
        <end position="319"/>
    </location>
</feature>
<feature type="transmembrane region" description="Helical" evidence="7">
    <location>
        <begin position="55"/>
        <end position="74"/>
    </location>
</feature>
<dbReference type="GO" id="GO:0022857">
    <property type="term" value="F:transmembrane transporter activity"/>
    <property type="evidence" value="ECO:0007669"/>
    <property type="project" value="InterPro"/>
</dbReference>
<dbReference type="Gene3D" id="1.20.1250.20">
    <property type="entry name" value="MFS general substrate transporter like domains"/>
    <property type="match status" value="2"/>
</dbReference>
<dbReference type="InterPro" id="IPR036259">
    <property type="entry name" value="MFS_trans_sf"/>
</dbReference>
<evidence type="ECO:0008006" key="10">
    <source>
        <dbReference type="Google" id="ProtNLM"/>
    </source>
</evidence>
<dbReference type="STRING" id="327939.BIW53_00645"/>
<keyword evidence="4 7" id="KW-0812">Transmembrane</keyword>
<feature type="transmembrane region" description="Helical" evidence="7">
    <location>
        <begin position="103"/>
        <end position="120"/>
    </location>
</feature>
<feature type="transmembrane region" description="Helical" evidence="7">
    <location>
        <begin position="275"/>
        <end position="292"/>
    </location>
</feature>
<evidence type="ECO:0000256" key="6">
    <source>
        <dbReference type="ARBA" id="ARBA00023136"/>
    </source>
</evidence>